<dbReference type="Proteomes" id="UP000198337">
    <property type="component" value="Unassembled WGS sequence"/>
</dbReference>
<sequence>MPKSRKRNKKVKNKKAKKRNYKPYEVVKQGFVRFENPFPKDIPFEKRLEIIVEVGKKSEIKYKEEYSKLIDYFNEYDPLYLGSFCAYYFVRQEEGIDREAIDGHLEFPPFFLEILQCLSLTKERTISGKPLNDKVLDFKTTIQDLNTAQSGKYYVLGEKAKNKDDIGVVMLRTEMMVNTLAVRNWAYVHQMEIIAYELANFVEPLFSNTTGFKSHNLLDVLLGIVSLTENKLNIHHRKTHSFVKTKTYNDTFNKYEQSFPQVLKSEKVQREKTWSLVNKNLKNLKAIFLAHSDYFLTDIHSHSVDEVYNHLRKKVPKNEISSILENLSLKFGELSDKNKDHIFLDNPIHSKPFVRLENDKYYSIIPHMFNHISIDVLETFLTLQPKLRSQYIKKKGKYLEDKVEVLFRKSFPKAHIFSGSLWSNNEDDKIYENDLIVLVEEFAIIVECKSGTISPPAKRGAPERLFRTMKELVVEPSEQAIRFQNFLNENPNQHKFKTKSGKINNIDSSKIKYYVPLGITLSNLGSIGCNLKKLISAKIISHKIEELAPSISYTDLEIIFEILSTQAEKIHYLSRRREFEAHIDFQGDEMDLFGFYLDNGFNIGETEYDEGFHINLTLKSKELDPYFIGKHRNVKVKKPALKKTKYWIDLLKRIESISQNWLASSFILLNLPIEDQIKYEKNLKKLKGMILNDECEKKHNYLVMNFGPKRREYILVGYPYKNTDRETRNGVMNDIVGSIEKRKNIRGYLIIGYNLNTENYPYSVIAGSLETKFFDKLDK</sequence>
<keyword evidence="3" id="KW-1185">Reference proteome</keyword>
<name>A0ABY1SIL3_9FLAO</name>
<evidence type="ECO:0008006" key="4">
    <source>
        <dbReference type="Google" id="ProtNLM"/>
    </source>
</evidence>
<dbReference type="EMBL" id="FZNV01000003">
    <property type="protein sequence ID" value="SNR58363.1"/>
    <property type="molecule type" value="Genomic_DNA"/>
</dbReference>
<feature type="region of interest" description="Disordered" evidence="1">
    <location>
        <begin position="1"/>
        <end position="20"/>
    </location>
</feature>
<accession>A0ABY1SIL3</accession>
<evidence type="ECO:0000313" key="2">
    <source>
        <dbReference type="EMBL" id="SNR58363.1"/>
    </source>
</evidence>
<evidence type="ECO:0000256" key="1">
    <source>
        <dbReference type="SAM" id="MobiDB-lite"/>
    </source>
</evidence>
<dbReference type="RefSeq" id="WP_089261054.1">
    <property type="nucleotide sequence ID" value="NZ_FZNV01000003.1"/>
</dbReference>
<comment type="caution">
    <text evidence="2">The sequence shown here is derived from an EMBL/GenBank/DDBJ whole genome shotgun (WGS) entry which is preliminary data.</text>
</comment>
<organism evidence="2 3">
    <name type="scientific">Maribacter sedimenticola</name>
    <dbReference type="NCBI Taxonomy" id="228956"/>
    <lineage>
        <taxon>Bacteria</taxon>
        <taxon>Pseudomonadati</taxon>
        <taxon>Bacteroidota</taxon>
        <taxon>Flavobacteriia</taxon>
        <taxon>Flavobacteriales</taxon>
        <taxon>Flavobacteriaceae</taxon>
        <taxon>Maribacter</taxon>
    </lineage>
</organism>
<reference evidence="2 3" key="1">
    <citation type="submission" date="2017-06" db="EMBL/GenBank/DDBJ databases">
        <authorList>
            <person name="Varghese N."/>
            <person name="Submissions S."/>
        </authorList>
    </citation>
    <scope>NUCLEOTIDE SEQUENCE [LARGE SCALE GENOMIC DNA]</scope>
    <source>
        <strain evidence="2 3">DSM 19840</strain>
    </source>
</reference>
<protein>
    <recommendedName>
        <fullName evidence="4">Nuclease-related domain-containing protein</fullName>
    </recommendedName>
</protein>
<evidence type="ECO:0000313" key="3">
    <source>
        <dbReference type="Proteomes" id="UP000198337"/>
    </source>
</evidence>
<gene>
    <name evidence="2" type="ORF">SAMN04488009_2630</name>
</gene>
<proteinExistence type="predicted"/>